<evidence type="ECO:0000256" key="1">
    <source>
        <dbReference type="ARBA" id="ARBA00001970"/>
    </source>
</evidence>
<protein>
    <recommendedName>
        <fullName evidence="9">Peroxidase</fullName>
    </recommendedName>
</protein>
<evidence type="ECO:0000256" key="5">
    <source>
        <dbReference type="ARBA" id="ARBA00023004"/>
    </source>
</evidence>
<dbReference type="PANTHER" id="PTHR30521">
    <property type="entry name" value="DEFERROCHELATASE/PEROXIDASE"/>
    <property type="match status" value="1"/>
</dbReference>
<keyword evidence="8" id="KW-1185">Reference proteome</keyword>
<name>A0A858SS07_9RHOB</name>
<dbReference type="EMBL" id="CP048788">
    <property type="protein sequence ID" value="QJF50391.1"/>
    <property type="molecule type" value="Genomic_DNA"/>
</dbReference>
<evidence type="ECO:0000313" key="8">
    <source>
        <dbReference type="Proteomes" id="UP000503308"/>
    </source>
</evidence>
<dbReference type="RefSeq" id="WP_169639607.1">
    <property type="nucleotide sequence ID" value="NZ_CP048788.1"/>
</dbReference>
<dbReference type="SUPFAM" id="SSF54909">
    <property type="entry name" value="Dimeric alpha+beta barrel"/>
    <property type="match status" value="1"/>
</dbReference>
<keyword evidence="2" id="KW-0575">Peroxidase</keyword>
<dbReference type="PANTHER" id="PTHR30521:SF5">
    <property type="entry name" value="BLR4509 PROTEIN"/>
    <property type="match status" value="1"/>
</dbReference>
<dbReference type="InterPro" id="IPR011008">
    <property type="entry name" value="Dimeric_a/b-barrel"/>
</dbReference>
<organism evidence="7 8">
    <name type="scientific">Roseobacter ponti</name>
    <dbReference type="NCBI Taxonomy" id="1891787"/>
    <lineage>
        <taxon>Bacteria</taxon>
        <taxon>Pseudomonadati</taxon>
        <taxon>Pseudomonadota</taxon>
        <taxon>Alphaproteobacteria</taxon>
        <taxon>Rhodobacterales</taxon>
        <taxon>Roseobacteraceae</taxon>
        <taxon>Roseobacter</taxon>
    </lineage>
</organism>
<proteinExistence type="predicted"/>
<comment type="cofactor">
    <cofactor evidence="1">
        <name>heme b</name>
        <dbReference type="ChEBI" id="CHEBI:60344"/>
    </cofactor>
</comment>
<feature type="region of interest" description="Disordered" evidence="6">
    <location>
        <begin position="262"/>
        <end position="284"/>
    </location>
</feature>
<dbReference type="InterPro" id="IPR006314">
    <property type="entry name" value="Dyp_peroxidase"/>
</dbReference>
<dbReference type="Proteomes" id="UP000503308">
    <property type="component" value="Chromosome"/>
</dbReference>
<evidence type="ECO:0000313" key="7">
    <source>
        <dbReference type="EMBL" id="QJF50391.1"/>
    </source>
</evidence>
<evidence type="ECO:0008006" key="9">
    <source>
        <dbReference type="Google" id="ProtNLM"/>
    </source>
</evidence>
<dbReference type="GO" id="GO:0020037">
    <property type="term" value="F:heme binding"/>
    <property type="evidence" value="ECO:0007669"/>
    <property type="project" value="InterPro"/>
</dbReference>
<evidence type="ECO:0000256" key="4">
    <source>
        <dbReference type="ARBA" id="ARBA00023002"/>
    </source>
</evidence>
<sequence>MQNPSPNWKLSAPVAADTQALVVSGFGRLETGRSLFVALPLDAGGAWVSALNEKIPVTEAARTGRGKLLDRAAAIAFTASGLERIGLSEATLASFAPAFREGMFQEDRLRRLGDRRKDKWLDTVIKGGPRWSGNVAAPETIDAPEAYSVGPEKVSSHIATDLTVHALILLYAHTEADADALVEEARAALEPHGVKIVHQLPLLLDVESSGISREHFGFADGLSQPLPYDADGAVERGGGPVTEPDPVHGVPLGEFLLGYSNGHQEHPPGPVVPGEPDAEDGGRPERAGLRPHAEARGFYDFGRNGSYLVVRELHQDVAAFWNAMNKASEIIQSKDPDATHITADWIAARVVGRDKEGHLLRPGGAAPAGRNDLPDNEFLFFDKDRHGFGCPLGSHVRRANPRDSLAPEESMKDTLLSAANNHRILRRARKYGSNLKDPGKDDGADRGLLFMCLNTDIARQFEFVQQTWLLNSDFHTLFEEVDPLVGPDGWMTLPEDPLRRRIEVQTFVQMAGGEYFFLPGMAALRYLALL</sequence>
<reference evidence="7 8" key="1">
    <citation type="submission" date="2020-02" db="EMBL/GenBank/DDBJ databases">
        <title>Genome sequence of Roseobacter ponti.</title>
        <authorList>
            <person name="Hollensteiner J."/>
            <person name="Schneider D."/>
            <person name="Poehlein A."/>
            <person name="Daniel R."/>
        </authorList>
    </citation>
    <scope>NUCLEOTIDE SEQUENCE [LARGE SCALE GENOMIC DNA]</scope>
    <source>
        <strain evidence="7 8">DSM 106830</strain>
    </source>
</reference>
<keyword evidence="3" id="KW-0479">Metal-binding</keyword>
<evidence type="ECO:0000256" key="3">
    <source>
        <dbReference type="ARBA" id="ARBA00022723"/>
    </source>
</evidence>
<dbReference type="AlphaFoldDB" id="A0A858SS07"/>
<keyword evidence="4" id="KW-0560">Oxidoreductase</keyword>
<accession>A0A858SS07</accession>
<dbReference type="GO" id="GO:0005829">
    <property type="term" value="C:cytosol"/>
    <property type="evidence" value="ECO:0007669"/>
    <property type="project" value="TreeGrafter"/>
</dbReference>
<evidence type="ECO:0000256" key="6">
    <source>
        <dbReference type="SAM" id="MobiDB-lite"/>
    </source>
</evidence>
<dbReference type="GO" id="GO:0046872">
    <property type="term" value="F:metal ion binding"/>
    <property type="evidence" value="ECO:0007669"/>
    <property type="project" value="UniProtKB-KW"/>
</dbReference>
<dbReference type="GO" id="GO:0004601">
    <property type="term" value="F:peroxidase activity"/>
    <property type="evidence" value="ECO:0007669"/>
    <property type="project" value="UniProtKB-KW"/>
</dbReference>
<evidence type="ECO:0000256" key="2">
    <source>
        <dbReference type="ARBA" id="ARBA00022559"/>
    </source>
</evidence>
<keyword evidence="5" id="KW-0408">Iron</keyword>
<dbReference type="PROSITE" id="PS51404">
    <property type="entry name" value="DYP_PEROXIDASE"/>
    <property type="match status" value="1"/>
</dbReference>
<dbReference type="KEGG" id="rpon:G3256_04040"/>
<gene>
    <name evidence="7" type="ORF">G3256_04040</name>
</gene>